<keyword evidence="3" id="KW-1185">Reference proteome</keyword>
<proteinExistence type="predicted"/>
<name>A0ABV0SAM5_9TELE</name>
<reference evidence="2 3" key="1">
    <citation type="submission" date="2021-06" db="EMBL/GenBank/DDBJ databases">
        <authorList>
            <person name="Palmer J.M."/>
        </authorList>
    </citation>
    <scope>NUCLEOTIDE SEQUENCE [LARGE SCALE GENOMIC DNA]</scope>
    <source>
        <strain evidence="2 3">XC_2019</strain>
        <tissue evidence="2">Muscle</tissue>
    </source>
</reference>
<protein>
    <submittedName>
        <fullName evidence="2">Uncharacterized protein</fullName>
    </submittedName>
</protein>
<feature type="region of interest" description="Disordered" evidence="1">
    <location>
        <begin position="43"/>
        <end position="73"/>
    </location>
</feature>
<evidence type="ECO:0000256" key="1">
    <source>
        <dbReference type="SAM" id="MobiDB-lite"/>
    </source>
</evidence>
<evidence type="ECO:0000313" key="2">
    <source>
        <dbReference type="EMBL" id="MEQ2216808.1"/>
    </source>
</evidence>
<comment type="caution">
    <text evidence="2">The sequence shown here is derived from an EMBL/GenBank/DDBJ whole genome shotgun (WGS) entry which is preliminary data.</text>
</comment>
<gene>
    <name evidence="2" type="ORF">XENOCAPTIV_022676</name>
</gene>
<organism evidence="2 3">
    <name type="scientific">Xenoophorus captivus</name>
    <dbReference type="NCBI Taxonomy" id="1517983"/>
    <lineage>
        <taxon>Eukaryota</taxon>
        <taxon>Metazoa</taxon>
        <taxon>Chordata</taxon>
        <taxon>Craniata</taxon>
        <taxon>Vertebrata</taxon>
        <taxon>Euteleostomi</taxon>
        <taxon>Actinopterygii</taxon>
        <taxon>Neopterygii</taxon>
        <taxon>Teleostei</taxon>
        <taxon>Neoteleostei</taxon>
        <taxon>Acanthomorphata</taxon>
        <taxon>Ovalentaria</taxon>
        <taxon>Atherinomorphae</taxon>
        <taxon>Cyprinodontiformes</taxon>
        <taxon>Goodeidae</taxon>
        <taxon>Xenoophorus</taxon>
    </lineage>
</organism>
<dbReference type="Proteomes" id="UP001434883">
    <property type="component" value="Unassembled WGS sequence"/>
</dbReference>
<dbReference type="EMBL" id="JAHRIN010072303">
    <property type="protein sequence ID" value="MEQ2216808.1"/>
    <property type="molecule type" value="Genomic_DNA"/>
</dbReference>
<accession>A0ABV0SAM5</accession>
<sequence length="155" mass="16912">MIVNADDRQERASDRWIQQQMEEAMKHLPADLEVLPSPLLLEQMERETVQRPSPPSSLVARPDPAAKPASFSRPRKCWRGDFPCLSATEEESPMAAAVTSGAVVSLPADVKAAASIPASSSATATSPWLAAAPPMLSSLVPVWVLWQRLRSWRSV</sequence>
<evidence type="ECO:0000313" key="3">
    <source>
        <dbReference type="Proteomes" id="UP001434883"/>
    </source>
</evidence>